<evidence type="ECO:0000256" key="2">
    <source>
        <dbReference type="SAM" id="SignalP"/>
    </source>
</evidence>
<feature type="region of interest" description="Disordered" evidence="1">
    <location>
        <begin position="27"/>
        <end position="54"/>
    </location>
</feature>
<protein>
    <recommendedName>
        <fullName evidence="5">PknH-like extracellular domain-containing protein</fullName>
    </recommendedName>
</protein>
<gene>
    <name evidence="3" type="ORF">AQJ30_35670</name>
</gene>
<comment type="caution">
    <text evidence="3">The sequence shown here is derived from an EMBL/GenBank/DDBJ whole genome shotgun (WGS) entry which is preliminary data.</text>
</comment>
<proteinExistence type="predicted"/>
<evidence type="ECO:0000256" key="1">
    <source>
        <dbReference type="SAM" id="MobiDB-lite"/>
    </source>
</evidence>
<feature type="signal peptide" evidence="2">
    <location>
        <begin position="1"/>
        <end position="23"/>
    </location>
</feature>
<evidence type="ECO:0000313" key="3">
    <source>
        <dbReference type="EMBL" id="KUN33027.1"/>
    </source>
</evidence>
<name>A0A117QKA8_9ACTN</name>
<evidence type="ECO:0008006" key="5">
    <source>
        <dbReference type="Google" id="ProtNLM"/>
    </source>
</evidence>
<sequence>MTVAPARVLLLAVGLLGATGCQSLGLEHPPTAPRSLPTIASPSAVPSPKARTSGNGAALTEAQAQAALITETDLGAPWSATRGAATWRDGMLKSTVAGPCQRLLDVLYTDELLGGPPRAAVGLDDADTGAQLRYQIGGRTPQDTDRTLAWLATMPRDCARFSARAGQDVTQDVQVFDAPLPEVGDARQGLRVVLTAHPPTGEPTVLTLDVAAVRVGEDSFALTNGGLGDVANEATQAAVQVGALRLADVRKQGRAQV</sequence>
<keyword evidence="4" id="KW-1185">Reference proteome</keyword>
<dbReference type="STRING" id="68231.AQJ30_35670"/>
<accession>A0A117QKA8</accession>
<dbReference type="EMBL" id="LMWS01000059">
    <property type="protein sequence ID" value="KUN33027.1"/>
    <property type="molecule type" value="Genomic_DNA"/>
</dbReference>
<dbReference type="AlphaFoldDB" id="A0A117QKA8"/>
<feature type="chain" id="PRO_5039543755" description="PknH-like extracellular domain-containing protein" evidence="2">
    <location>
        <begin position="24"/>
        <end position="257"/>
    </location>
</feature>
<dbReference type="RefSeq" id="WP_067242170.1">
    <property type="nucleotide sequence ID" value="NZ_JBFAEE010000011.1"/>
</dbReference>
<reference evidence="3 4" key="1">
    <citation type="submission" date="2015-10" db="EMBL/GenBank/DDBJ databases">
        <title>Draft genome sequence of Streptomyces longwoodensis DSM 41677, type strain for the species Streptomyces longwoodensis.</title>
        <authorList>
            <person name="Ruckert C."/>
            <person name="Winkler A."/>
            <person name="Kalinowski J."/>
            <person name="Kampfer P."/>
            <person name="Glaeser S."/>
        </authorList>
    </citation>
    <scope>NUCLEOTIDE SEQUENCE [LARGE SCALE GENOMIC DNA]</scope>
    <source>
        <strain evidence="3 4">DSM 41677</strain>
    </source>
</reference>
<dbReference type="Proteomes" id="UP000053271">
    <property type="component" value="Unassembled WGS sequence"/>
</dbReference>
<dbReference type="GeneID" id="91430224"/>
<evidence type="ECO:0000313" key="4">
    <source>
        <dbReference type="Proteomes" id="UP000053271"/>
    </source>
</evidence>
<organism evidence="3 4">
    <name type="scientific">Streptomyces longwoodensis</name>
    <dbReference type="NCBI Taxonomy" id="68231"/>
    <lineage>
        <taxon>Bacteria</taxon>
        <taxon>Bacillati</taxon>
        <taxon>Actinomycetota</taxon>
        <taxon>Actinomycetes</taxon>
        <taxon>Kitasatosporales</taxon>
        <taxon>Streptomycetaceae</taxon>
        <taxon>Streptomyces</taxon>
    </lineage>
</organism>
<dbReference type="PROSITE" id="PS51257">
    <property type="entry name" value="PROKAR_LIPOPROTEIN"/>
    <property type="match status" value="1"/>
</dbReference>
<keyword evidence="2" id="KW-0732">Signal</keyword>